<accession>A0A9P1G0P5</accession>
<dbReference type="EMBL" id="CAMXCT010001802">
    <property type="protein sequence ID" value="CAI3993202.1"/>
    <property type="molecule type" value="Genomic_DNA"/>
</dbReference>
<keyword evidence="2" id="KW-1133">Transmembrane helix</keyword>
<evidence type="ECO:0000256" key="1">
    <source>
        <dbReference type="SAM" id="MobiDB-lite"/>
    </source>
</evidence>
<evidence type="ECO:0000313" key="3">
    <source>
        <dbReference type="EMBL" id="CAI3993202.1"/>
    </source>
</evidence>
<protein>
    <submittedName>
        <fullName evidence="3">Uncharacterized protein</fullName>
    </submittedName>
</protein>
<name>A0A9P1G0P5_9DINO</name>
<feature type="region of interest" description="Disordered" evidence="1">
    <location>
        <begin position="79"/>
        <end position="176"/>
    </location>
</feature>
<reference evidence="4" key="2">
    <citation type="submission" date="2024-04" db="EMBL/GenBank/DDBJ databases">
        <authorList>
            <person name="Chen Y."/>
            <person name="Shah S."/>
            <person name="Dougan E. K."/>
            <person name="Thang M."/>
            <person name="Chan C."/>
        </authorList>
    </citation>
    <scope>NUCLEOTIDE SEQUENCE [LARGE SCALE GENOMIC DNA]</scope>
</reference>
<keyword evidence="2" id="KW-0472">Membrane</keyword>
<keyword evidence="2" id="KW-0812">Transmembrane</keyword>
<feature type="region of interest" description="Disordered" evidence="1">
    <location>
        <begin position="1"/>
        <end position="31"/>
    </location>
</feature>
<feature type="non-terminal residue" evidence="3">
    <location>
        <position position="1"/>
    </location>
</feature>
<feature type="compositionally biased region" description="Basic and acidic residues" evidence="1">
    <location>
        <begin position="15"/>
        <end position="30"/>
    </location>
</feature>
<comment type="caution">
    <text evidence="3">The sequence shown here is derived from an EMBL/GenBank/DDBJ whole genome shotgun (WGS) entry which is preliminary data.</text>
</comment>
<evidence type="ECO:0000313" key="5">
    <source>
        <dbReference type="Proteomes" id="UP001152797"/>
    </source>
</evidence>
<feature type="non-terminal residue" evidence="3">
    <location>
        <position position="229"/>
    </location>
</feature>
<sequence>TDEPEVQRVSSAPELAERGEREKDAEELEFHKHKKNVNFGYRYSIVMGCGEFSVGRRVSEVERVKQNQRRHRWLQECRRLGDGDSNGPYDSDQDSVADGTLGDESGTDTECVEKPTRRRSRSDYNAEVFENMQDSGDGAGLEGSEQSASEEKPENPARQRWAERGRAQTSLEIGPKATYSKTQSNKLCSGTAVWGFLALGFGVLHLWLGHKCWARCELNLERRAVRRAL</sequence>
<feature type="compositionally biased region" description="Basic and acidic residues" evidence="1">
    <location>
        <begin position="149"/>
        <end position="166"/>
    </location>
</feature>
<dbReference type="EMBL" id="CAMXCT030001802">
    <property type="protein sequence ID" value="CAL4780514.1"/>
    <property type="molecule type" value="Genomic_DNA"/>
</dbReference>
<organism evidence="3">
    <name type="scientific">Cladocopium goreaui</name>
    <dbReference type="NCBI Taxonomy" id="2562237"/>
    <lineage>
        <taxon>Eukaryota</taxon>
        <taxon>Sar</taxon>
        <taxon>Alveolata</taxon>
        <taxon>Dinophyceae</taxon>
        <taxon>Suessiales</taxon>
        <taxon>Symbiodiniaceae</taxon>
        <taxon>Cladocopium</taxon>
    </lineage>
</organism>
<evidence type="ECO:0000313" key="4">
    <source>
        <dbReference type="EMBL" id="CAL1146577.1"/>
    </source>
</evidence>
<dbReference type="Proteomes" id="UP001152797">
    <property type="component" value="Unassembled WGS sequence"/>
</dbReference>
<proteinExistence type="predicted"/>
<reference evidence="3" key="1">
    <citation type="submission" date="2022-10" db="EMBL/GenBank/DDBJ databases">
        <authorList>
            <person name="Chen Y."/>
            <person name="Dougan E. K."/>
            <person name="Chan C."/>
            <person name="Rhodes N."/>
            <person name="Thang M."/>
        </authorList>
    </citation>
    <scope>NUCLEOTIDE SEQUENCE</scope>
</reference>
<dbReference type="EMBL" id="CAMXCT020001802">
    <property type="protein sequence ID" value="CAL1146577.1"/>
    <property type="molecule type" value="Genomic_DNA"/>
</dbReference>
<keyword evidence="5" id="KW-1185">Reference proteome</keyword>
<gene>
    <name evidence="3" type="ORF">C1SCF055_LOCUS19973</name>
</gene>
<feature type="transmembrane region" description="Helical" evidence="2">
    <location>
        <begin position="191"/>
        <end position="208"/>
    </location>
</feature>
<dbReference type="AlphaFoldDB" id="A0A9P1G0P5"/>
<evidence type="ECO:0000256" key="2">
    <source>
        <dbReference type="SAM" id="Phobius"/>
    </source>
</evidence>